<reference evidence="1" key="1">
    <citation type="submission" date="2022-11" db="EMBL/GenBank/DDBJ databases">
        <title>Lacinutrix neustonica HL-RS19T sp. nov., isolated from the surface microlayer sample of brackish Lake Shihwa.</title>
        <authorList>
            <person name="Choi J.Y."/>
            <person name="Hwang C.Y."/>
        </authorList>
    </citation>
    <scope>NUCLEOTIDE SEQUENCE</scope>
    <source>
        <strain evidence="1">HL-RS19</strain>
    </source>
</reference>
<dbReference type="RefSeq" id="WP_267676575.1">
    <property type="nucleotide sequence ID" value="NZ_CP113088.1"/>
</dbReference>
<proteinExistence type="predicted"/>
<protein>
    <submittedName>
        <fullName evidence="1">Uncharacterized protein</fullName>
    </submittedName>
</protein>
<organism evidence="1 2">
    <name type="scientific">Lacinutrix neustonica</name>
    <dbReference type="NCBI Taxonomy" id="2980107"/>
    <lineage>
        <taxon>Bacteria</taxon>
        <taxon>Pseudomonadati</taxon>
        <taxon>Bacteroidota</taxon>
        <taxon>Flavobacteriia</taxon>
        <taxon>Flavobacteriales</taxon>
        <taxon>Flavobacteriaceae</taxon>
        <taxon>Lacinutrix</taxon>
    </lineage>
</organism>
<gene>
    <name evidence="1" type="ORF">N7U66_19410</name>
</gene>
<accession>A0A9E8MWP7</accession>
<sequence>MRKRNISIDGKILSFHQIYALQLLEKFVEGQSSGSYFSYELNLITKQGARHNLLNHGDKEYLLSDMVKLSRLFRVPVWNKGVGV</sequence>
<dbReference type="KEGG" id="lnu:N7U66_19410"/>
<dbReference type="EMBL" id="CP113088">
    <property type="protein sequence ID" value="WAC01977.1"/>
    <property type="molecule type" value="Genomic_DNA"/>
</dbReference>
<name>A0A9E8MWP7_9FLAO</name>
<keyword evidence="2" id="KW-1185">Reference proteome</keyword>
<dbReference type="Proteomes" id="UP001164705">
    <property type="component" value="Chromosome"/>
</dbReference>
<dbReference type="AlphaFoldDB" id="A0A9E8MWP7"/>
<evidence type="ECO:0000313" key="2">
    <source>
        <dbReference type="Proteomes" id="UP001164705"/>
    </source>
</evidence>
<evidence type="ECO:0000313" key="1">
    <source>
        <dbReference type="EMBL" id="WAC01977.1"/>
    </source>
</evidence>